<feature type="compositionally biased region" description="Low complexity" evidence="1">
    <location>
        <begin position="60"/>
        <end position="82"/>
    </location>
</feature>
<evidence type="ECO:0000256" key="2">
    <source>
        <dbReference type="SAM" id="SignalP"/>
    </source>
</evidence>
<evidence type="ECO:0000313" key="3">
    <source>
        <dbReference type="EMBL" id="MED6219742.1"/>
    </source>
</evidence>
<feature type="region of interest" description="Disordered" evidence="1">
    <location>
        <begin position="60"/>
        <end position="133"/>
    </location>
</feature>
<protein>
    <submittedName>
        <fullName evidence="3">Uncharacterized protein</fullName>
    </submittedName>
</protein>
<name>A0ABU6ZC47_9FABA</name>
<evidence type="ECO:0000256" key="1">
    <source>
        <dbReference type="SAM" id="MobiDB-lite"/>
    </source>
</evidence>
<comment type="caution">
    <text evidence="3">The sequence shown here is derived from an EMBL/GenBank/DDBJ whole genome shotgun (WGS) entry which is preliminary data.</text>
</comment>
<dbReference type="Proteomes" id="UP001341840">
    <property type="component" value="Unassembled WGS sequence"/>
</dbReference>
<dbReference type="EMBL" id="JASCZI010272060">
    <property type="protein sequence ID" value="MED6219742.1"/>
    <property type="molecule type" value="Genomic_DNA"/>
</dbReference>
<evidence type="ECO:0000313" key="4">
    <source>
        <dbReference type="Proteomes" id="UP001341840"/>
    </source>
</evidence>
<feature type="compositionally biased region" description="Polar residues" evidence="1">
    <location>
        <begin position="111"/>
        <end position="127"/>
    </location>
</feature>
<organism evidence="3 4">
    <name type="scientific">Stylosanthes scabra</name>
    <dbReference type="NCBI Taxonomy" id="79078"/>
    <lineage>
        <taxon>Eukaryota</taxon>
        <taxon>Viridiplantae</taxon>
        <taxon>Streptophyta</taxon>
        <taxon>Embryophyta</taxon>
        <taxon>Tracheophyta</taxon>
        <taxon>Spermatophyta</taxon>
        <taxon>Magnoliopsida</taxon>
        <taxon>eudicotyledons</taxon>
        <taxon>Gunneridae</taxon>
        <taxon>Pentapetalae</taxon>
        <taxon>rosids</taxon>
        <taxon>fabids</taxon>
        <taxon>Fabales</taxon>
        <taxon>Fabaceae</taxon>
        <taxon>Papilionoideae</taxon>
        <taxon>50 kb inversion clade</taxon>
        <taxon>dalbergioids sensu lato</taxon>
        <taxon>Dalbergieae</taxon>
        <taxon>Pterocarpus clade</taxon>
        <taxon>Stylosanthes</taxon>
    </lineage>
</organism>
<sequence>MDHRKKTLFPWILKVLLMALALFLGVEEASSSSTNDRFCFSDCDTCPLICSPPPPTPLITISASYPPPSSSSSPSAPHSYVPFSPPPPPSKSHSPPSLLPSPPPLKPDYNTPVSSGSTTQPQPTDPNVSELEEGVCVGRRLEVGMNKLRSIEFE</sequence>
<proteinExistence type="predicted"/>
<keyword evidence="2" id="KW-0732">Signal</keyword>
<keyword evidence="4" id="KW-1185">Reference proteome</keyword>
<feature type="chain" id="PRO_5046394417" evidence="2">
    <location>
        <begin position="32"/>
        <end position="154"/>
    </location>
</feature>
<gene>
    <name evidence="3" type="ORF">PIB30_038572</name>
</gene>
<feature type="signal peptide" evidence="2">
    <location>
        <begin position="1"/>
        <end position="31"/>
    </location>
</feature>
<accession>A0ABU6ZC47</accession>
<reference evidence="3 4" key="1">
    <citation type="journal article" date="2023" name="Plants (Basel)">
        <title>Bridging the Gap: Combining Genomics and Transcriptomics Approaches to Understand Stylosanthes scabra, an Orphan Legume from the Brazilian Caatinga.</title>
        <authorList>
            <person name="Ferreira-Neto J.R.C."/>
            <person name="da Silva M.D."/>
            <person name="Binneck E."/>
            <person name="de Melo N.F."/>
            <person name="da Silva R.H."/>
            <person name="de Melo A.L.T.M."/>
            <person name="Pandolfi V."/>
            <person name="Bustamante F.O."/>
            <person name="Brasileiro-Vidal A.C."/>
            <person name="Benko-Iseppon A.M."/>
        </authorList>
    </citation>
    <scope>NUCLEOTIDE SEQUENCE [LARGE SCALE GENOMIC DNA]</scope>
    <source>
        <tissue evidence="3">Leaves</tissue>
    </source>
</reference>
<feature type="compositionally biased region" description="Pro residues" evidence="1">
    <location>
        <begin position="97"/>
        <end position="106"/>
    </location>
</feature>